<dbReference type="InterPro" id="IPR037053">
    <property type="entry name" value="Phage_tail_collar_dom_sf"/>
</dbReference>
<gene>
    <name evidence="3" type="ORF">AZI87_11980</name>
</gene>
<dbReference type="SUPFAM" id="SSF88874">
    <property type="entry name" value="Receptor-binding domain of short tail fibre protein gp12"/>
    <property type="match status" value="1"/>
</dbReference>
<evidence type="ECO:0000313" key="3">
    <source>
        <dbReference type="EMBL" id="KYG65267.1"/>
    </source>
</evidence>
<accession>A0A162G8C3</accession>
<organism evidence="3 4">
    <name type="scientific">Bdellovibrio bacteriovorus</name>
    <dbReference type="NCBI Taxonomy" id="959"/>
    <lineage>
        <taxon>Bacteria</taxon>
        <taxon>Pseudomonadati</taxon>
        <taxon>Bdellovibrionota</taxon>
        <taxon>Bdellovibrionia</taxon>
        <taxon>Bdellovibrionales</taxon>
        <taxon>Pseudobdellovibrionaceae</taxon>
        <taxon>Bdellovibrio</taxon>
    </lineage>
</organism>
<reference evidence="3 4" key="1">
    <citation type="submission" date="2016-03" db="EMBL/GenBank/DDBJ databases">
        <authorList>
            <person name="Ploux O."/>
        </authorList>
    </citation>
    <scope>NUCLEOTIDE SEQUENCE [LARGE SCALE GENOMIC DNA]</scope>
    <source>
        <strain evidence="3 4">EC13</strain>
    </source>
</reference>
<dbReference type="OrthoDB" id="9810174at2"/>
<dbReference type="Proteomes" id="UP000075799">
    <property type="component" value="Unassembled WGS sequence"/>
</dbReference>
<protein>
    <recommendedName>
        <fullName evidence="2">Phage tail collar domain-containing protein</fullName>
    </recommendedName>
</protein>
<dbReference type="InterPro" id="IPR011083">
    <property type="entry name" value="Phage_tail_collar_dom"/>
</dbReference>
<feature type="domain" description="Phage tail collar" evidence="2">
    <location>
        <begin position="11"/>
        <end position="67"/>
    </location>
</feature>
<dbReference type="EMBL" id="LUKD01000005">
    <property type="protein sequence ID" value="KYG65267.1"/>
    <property type="molecule type" value="Genomic_DNA"/>
</dbReference>
<dbReference type="AlphaFoldDB" id="A0A162G8C3"/>
<feature type="compositionally biased region" description="Low complexity" evidence="1">
    <location>
        <begin position="134"/>
        <end position="146"/>
    </location>
</feature>
<proteinExistence type="predicted"/>
<evidence type="ECO:0000256" key="1">
    <source>
        <dbReference type="SAM" id="MobiDB-lite"/>
    </source>
</evidence>
<dbReference type="Gene3D" id="3.90.1340.10">
    <property type="entry name" value="Phage tail collar domain"/>
    <property type="match status" value="1"/>
</dbReference>
<evidence type="ECO:0000313" key="4">
    <source>
        <dbReference type="Proteomes" id="UP000075799"/>
    </source>
</evidence>
<feature type="region of interest" description="Disordered" evidence="1">
    <location>
        <begin position="117"/>
        <end position="147"/>
    </location>
</feature>
<comment type="caution">
    <text evidence="3">The sequence shown here is derived from an EMBL/GenBank/DDBJ whole genome shotgun (WGS) entry which is preliminary data.</text>
</comment>
<sequence>MKPIPISLPAGTILPFAGINIPDGFMLCDGRALSRAAYAGLFQAIGTAHGAPDVNQFNIPDYRGRFLRGVDFTAGLDPDKATRTAMKPGGATGNALGSVQGDQIRAHNHTYQFNQTAVGSRTEPALQTSGNGGNSQTTNNTGGNETRPVNAYVNFIIKT</sequence>
<evidence type="ECO:0000259" key="2">
    <source>
        <dbReference type="Pfam" id="PF07484"/>
    </source>
</evidence>
<dbReference type="RefSeq" id="WP_063207290.1">
    <property type="nucleotide sequence ID" value="NZ_LUKD01000005.1"/>
</dbReference>
<name>A0A162G8C3_BDEBC</name>
<dbReference type="Pfam" id="PF07484">
    <property type="entry name" value="Collar"/>
    <property type="match status" value="1"/>
</dbReference>